<dbReference type="PROSITE" id="PS50262">
    <property type="entry name" value="G_PROTEIN_RECEP_F1_2"/>
    <property type="match status" value="1"/>
</dbReference>
<dbReference type="PRINTS" id="PR01822">
    <property type="entry name" value="CCYSTOKININR"/>
</dbReference>
<keyword evidence="10" id="KW-0325">Glycoprotein</keyword>
<comment type="caution">
    <text evidence="16">The sequence shown here is derived from an EMBL/GenBank/DDBJ whole genome shotgun (WGS) entry which is preliminary data.</text>
</comment>
<evidence type="ECO:0000256" key="7">
    <source>
        <dbReference type="ARBA" id="ARBA00023139"/>
    </source>
</evidence>
<evidence type="ECO:0000256" key="10">
    <source>
        <dbReference type="ARBA" id="ARBA00023180"/>
    </source>
</evidence>
<dbReference type="PROSITE" id="PS00237">
    <property type="entry name" value="G_PROTEIN_RECEP_F1_1"/>
    <property type="match status" value="1"/>
</dbReference>
<feature type="transmembrane region" description="Helical" evidence="14">
    <location>
        <begin position="39"/>
        <end position="65"/>
    </location>
</feature>
<evidence type="ECO:0000256" key="4">
    <source>
        <dbReference type="ARBA" id="ARBA00022989"/>
    </source>
</evidence>
<dbReference type="CDD" id="cd14993">
    <property type="entry name" value="7tmA_CCKR-like"/>
    <property type="match status" value="1"/>
</dbReference>
<evidence type="ECO:0000256" key="8">
    <source>
        <dbReference type="ARBA" id="ARBA00023157"/>
    </source>
</evidence>
<evidence type="ECO:0000256" key="13">
    <source>
        <dbReference type="RuleBase" id="RU000688"/>
    </source>
</evidence>
<dbReference type="GO" id="GO:0008188">
    <property type="term" value="F:neuropeptide receptor activity"/>
    <property type="evidence" value="ECO:0007669"/>
    <property type="project" value="TreeGrafter"/>
</dbReference>
<name>A0AAV5TC39_9BILA</name>
<keyword evidence="8" id="KW-1015">Disulfide bond</keyword>
<evidence type="ECO:0000256" key="12">
    <source>
        <dbReference type="ARBA" id="ARBA00023288"/>
    </source>
</evidence>
<feature type="transmembrane region" description="Helical" evidence="14">
    <location>
        <begin position="117"/>
        <end position="135"/>
    </location>
</feature>
<dbReference type="Pfam" id="PF00001">
    <property type="entry name" value="7tm_1"/>
    <property type="match status" value="1"/>
</dbReference>
<accession>A0AAV5TC39</accession>
<dbReference type="InterPro" id="IPR000276">
    <property type="entry name" value="GPCR_Rhodpsn"/>
</dbReference>
<dbReference type="Proteomes" id="UP001432027">
    <property type="component" value="Unassembled WGS sequence"/>
</dbReference>
<dbReference type="InterPro" id="IPR009126">
    <property type="entry name" value="Cholcskin_rcpt"/>
</dbReference>
<feature type="domain" description="G-protein coupled receptors family 1 profile" evidence="15">
    <location>
        <begin position="56"/>
        <end position="367"/>
    </location>
</feature>
<evidence type="ECO:0000313" key="17">
    <source>
        <dbReference type="Proteomes" id="UP001432027"/>
    </source>
</evidence>
<evidence type="ECO:0000313" key="16">
    <source>
        <dbReference type="EMBL" id="GMS90373.1"/>
    </source>
</evidence>
<evidence type="ECO:0000256" key="9">
    <source>
        <dbReference type="ARBA" id="ARBA00023170"/>
    </source>
</evidence>
<gene>
    <name evidence="16" type="ORF">PENTCL1PPCAC_12548</name>
</gene>
<evidence type="ECO:0000256" key="2">
    <source>
        <dbReference type="ARBA" id="ARBA00022475"/>
    </source>
</evidence>
<keyword evidence="9 13" id="KW-0675">Receptor</keyword>
<organism evidence="16 17">
    <name type="scientific">Pristionchus entomophagus</name>
    <dbReference type="NCBI Taxonomy" id="358040"/>
    <lineage>
        <taxon>Eukaryota</taxon>
        <taxon>Metazoa</taxon>
        <taxon>Ecdysozoa</taxon>
        <taxon>Nematoda</taxon>
        <taxon>Chromadorea</taxon>
        <taxon>Rhabditida</taxon>
        <taxon>Rhabditina</taxon>
        <taxon>Diplogasteromorpha</taxon>
        <taxon>Diplogasteroidea</taxon>
        <taxon>Neodiplogasteridae</taxon>
        <taxon>Pristionchus</taxon>
    </lineage>
</organism>
<keyword evidence="3 13" id="KW-0812">Transmembrane</keyword>
<keyword evidence="2" id="KW-1003">Cell membrane</keyword>
<comment type="similarity">
    <text evidence="13">Belongs to the G-protein coupled receptor 1 family.</text>
</comment>
<keyword evidence="4 14" id="KW-1133">Transmembrane helix</keyword>
<feature type="transmembrane region" description="Helical" evidence="14">
    <location>
        <begin position="156"/>
        <end position="178"/>
    </location>
</feature>
<evidence type="ECO:0000259" key="15">
    <source>
        <dbReference type="PROSITE" id="PS50262"/>
    </source>
</evidence>
<dbReference type="PRINTS" id="PR00237">
    <property type="entry name" value="GPCRRHODOPSN"/>
</dbReference>
<evidence type="ECO:0000256" key="1">
    <source>
        <dbReference type="ARBA" id="ARBA00004651"/>
    </source>
</evidence>
<evidence type="ECO:0000256" key="6">
    <source>
        <dbReference type="ARBA" id="ARBA00023136"/>
    </source>
</evidence>
<evidence type="ECO:0000256" key="5">
    <source>
        <dbReference type="ARBA" id="ARBA00023040"/>
    </source>
</evidence>
<comment type="subcellular location">
    <subcellularLocation>
        <location evidence="1">Cell membrane</location>
        <topology evidence="1">Multi-pass membrane protein</topology>
    </subcellularLocation>
</comment>
<dbReference type="PANTHER" id="PTHR24238">
    <property type="entry name" value="G-PROTEIN COUPLED RECEPTOR"/>
    <property type="match status" value="1"/>
</dbReference>
<dbReference type="SUPFAM" id="SSF81321">
    <property type="entry name" value="Family A G protein-coupled receptor-like"/>
    <property type="match status" value="1"/>
</dbReference>
<keyword evidence="12" id="KW-0449">Lipoprotein</keyword>
<feature type="non-terminal residue" evidence="16">
    <location>
        <position position="513"/>
    </location>
</feature>
<dbReference type="SMART" id="SM01381">
    <property type="entry name" value="7TM_GPCR_Srsx"/>
    <property type="match status" value="1"/>
</dbReference>
<dbReference type="Gene3D" id="1.20.1070.10">
    <property type="entry name" value="Rhodopsin 7-helix transmembrane proteins"/>
    <property type="match status" value="1"/>
</dbReference>
<feature type="transmembrane region" description="Helical" evidence="14">
    <location>
        <begin position="203"/>
        <end position="226"/>
    </location>
</feature>
<proteinExistence type="inferred from homology"/>
<dbReference type="GO" id="GO:0005886">
    <property type="term" value="C:plasma membrane"/>
    <property type="evidence" value="ECO:0007669"/>
    <property type="project" value="UniProtKB-SubCell"/>
</dbReference>
<keyword evidence="7" id="KW-0564">Palmitate</keyword>
<feature type="transmembrane region" description="Helical" evidence="14">
    <location>
        <begin position="351"/>
        <end position="370"/>
    </location>
</feature>
<feature type="non-terminal residue" evidence="16">
    <location>
        <position position="1"/>
    </location>
</feature>
<sequence>CIVSLKQFSAFSAAHNVSMDVIDAGDPGPTCKFSGTPENYLLCVCFFIIFALSMTGNSLVIAVIVKQRQMRSITNTYLLNLAISDLTLSAVCMPPTLHSMVMSCWMFGDFLCRAFAYLQPVVVAASAYTLAVIAFERYFAICSPLHSRIWQTRTHAYCMITLVWVIAIVSNLPISFLYKESYYDERGGVACTPVYPPFIMFSYQIYMTVVLLLVPLVVMTVLYGRVISTLRTGIRMDIAAVETCLTRENSLGLIMDPDGSSRKPSVANKLSAKLSSTVRNSITSTTPALNGIRSTHTAKTAIAKQRVIRMLLVIVVIFFCCWTPSYIWWLLLMAGDTFQTFSVWNSNMNTVILIMTYISCCSNPITYCFMNKKFRTAMLSMFGHKRAIRSHFQKVYVPNHGATPYTNDTPKPLNSRSSITDPGTVSTPAVHLCPTATSDYDNIPLLSRAHANGVSNTNCVSNNNESYDVRKASGASYLHASFFPVLVNTILSHGYHIISFRTLLSNFLLRLVM</sequence>
<keyword evidence="5 13" id="KW-0297">G-protein coupled receptor</keyword>
<protein>
    <recommendedName>
        <fullName evidence="15">G-protein coupled receptors family 1 profile domain-containing protein</fullName>
    </recommendedName>
</protein>
<evidence type="ECO:0000256" key="14">
    <source>
        <dbReference type="SAM" id="Phobius"/>
    </source>
</evidence>
<evidence type="ECO:0000256" key="11">
    <source>
        <dbReference type="ARBA" id="ARBA00023224"/>
    </source>
</evidence>
<dbReference type="EMBL" id="BTSX01000003">
    <property type="protein sequence ID" value="GMS90373.1"/>
    <property type="molecule type" value="Genomic_DNA"/>
</dbReference>
<reference evidence="16" key="1">
    <citation type="submission" date="2023-10" db="EMBL/GenBank/DDBJ databases">
        <title>Genome assembly of Pristionchus species.</title>
        <authorList>
            <person name="Yoshida K."/>
            <person name="Sommer R.J."/>
        </authorList>
    </citation>
    <scope>NUCLEOTIDE SEQUENCE</scope>
    <source>
        <strain evidence="16">RS0144</strain>
    </source>
</reference>
<feature type="transmembrane region" description="Helical" evidence="14">
    <location>
        <begin position="310"/>
        <end position="331"/>
    </location>
</feature>
<dbReference type="AlphaFoldDB" id="A0AAV5TC39"/>
<dbReference type="InterPro" id="IPR017452">
    <property type="entry name" value="GPCR_Rhodpsn_7TM"/>
</dbReference>
<evidence type="ECO:0000256" key="3">
    <source>
        <dbReference type="ARBA" id="ARBA00022692"/>
    </source>
</evidence>
<keyword evidence="6 14" id="KW-0472">Membrane</keyword>
<keyword evidence="17" id="KW-1185">Reference proteome</keyword>
<dbReference type="PANTHER" id="PTHR24238:SF75">
    <property type="entry name" value="CHOLECYSTOKININ-LIKE RECEPTOR AT 17D1-RELATED"/>
    <property type="match status" value="1"/>
</dbReference>
<keyword evidence="11 13" id="KW-0807">Transducer</keyword>
<feature type="transmembrane region" description="Helical" evidence="14">
    <location>
        <begin position="77"/>
        <end position="97"/>
    </location>
</feature>